<evidence type="ECO:0000256" key="5">
    <source>
        <dbReference type="ARBA" id="ARBA00022741"/>
    </source>
</evidence>
<dbReference type="GO" id="GO:0016114">
    <property type="term" value="P:terpenoid biosynthetic process"/>
    <property type="evidence" value="ECO:0007669"/>
    <property type="project" value="UniProtKB-UniRule"/>
</dbReference>
<name>A0A2K2UB19_9ACTN</name>
<feature type="domain" description="GHMP kinase C-terminal" evidence="11">
    <location>
        <begin position="261"/>
        <end position="315"/>
    </location>
</feature>
<dbReference type="Gene3D" id="3.30.70.890">
    <property type="entry name" value="GHMP kinase, C-terminal domain"/>
    <property type="match status" value="1"/>
</dbReference>
<evidence type="ECO:0000256" key="4">
    <source>
        <dbReference type="ARBA" id="ARBA00022679"/>
    </source>
</evidence>
<dbReference type="OrthoDB" id="3173073at2"/>
<keyword evidence="4 9" id="KW-0808">Transferase</keyword>
<evidence type="ECO:0000313" key="13">
    <source>
        <dbReference type="Proteomes" id="UP000236197"/>
    </source>
</evidence>
<gene>
    <name evidence="9 12" type="primary">ispE</name>
    <name evidence="12" type="ORF">C2L71_07745</name>
</gene>
<evidence type="ECO:0000256" key="6">
    <source>
        <dbReference type="ARBA" id="ARBA00022777"/>
    </source>
</evidence>
<dbReference type="PIRSF" id="PIRSF010376">
    <property type="entry name" value="IspE"/>
    <property type="match status" value="1"/>
</dbReference>
<dbReference type="PANTHER" id="PTHR43527">
    <property type="entry name" value="4-DIPHOSPHOCYTIDYL-2-C-METHYL-D-ERYTHRITOL KINASE, CHLOROPLASTIC"/>
    <property type="match status" value="1"/>
</dbReference>
<comment type="function">
    <text evidence="9">Catalyzes the phosphorylation of the position 2 hydroxy group of 4-diphosphocytidyl-2C-methyl-D-erythritol.</text>
</comment>
<keyword evidence="13" id="KW-1185">Reference proteome</keyword>
<dbReference type="UniPathway" id="UPA00056">
    <property type="reaction ID" value="UER00094"/>
</dbReference>
<keyword evidence="9" id="KW-0414">Isoprene biosynthesis</keyword>
<evidence type="ECO:0000259" key="10">
    <source>
        <dbReference type="Pfam" id="PF00288"/>
    </source>
</evidence>
<dbReference type="InterPro" id="IPR036554">
    <property type="entry name" value="GHMP_kinase_C_sf"/>
</dbReference>
<keyword evidence="5 9" id="KW-0547">Nucleotide-binding</keyword>
<proteinExistence type="inferred from homology"/>
<evidence type="ECO:0000256" key="9">
    <source>
        <dbReference type="HAMAP-Rule" id="MF_00061"/>
    </source>
</evidence>
<protein>
    <recommendedName>
        <fullName evidence="3 9">4-diphosphocytidyl-2-C-methyl-D-erythritol kinase</fullName>
        <shortName evidence="9">CMK</shortName>
        <ecNumber evidence="2 9">2.7.1.148</ecNumber>
    </recommendedName>
    <alternativeName>
        <fullName evidence="8 9">4-(cytidine-5'-diphospho)-2-C-methyl-D-erythritol kinase</fullName>
    </alternativeName>
</protein>
<comment type="similarity">
    <text evidence="1 9">Belongs to the GHMP kinase family. IspE subfamily.</text>
</comment>
<feature type="binding site" evidence="9">
    <location>
        <begin position="141"/>
        <end position="151"/>
    </location>
    <ligand>
        <name>ATP</name>
        <dbReference type="ChEBI" id="CHEBI:30616"/>
    </ligand>
</feature>
<dbReference type="GO" id="GO:0005524">
    <property type="term" value="F:ATP binding"/>
    <property type="evidence" value="ECO:0007669"/>
    <property type="project" value="UniProtKB-UniRule"/>
</dbReference>
<dbReference type="InterPro" id="IPR013750">
    <property type="entry name" value="GHMP_kinase_C_dom"/>
</dbReference>
<keyword evidence="6 9" id="KW-0418">Kinase</keyword>
<sequence length="345" mass="36331">MQSDERERRAPRAEQPVDLIAAARAAQLSAAPFKEPGAIKLIAPAKVNLFLDIGERRADGYHEAVSIMHALTLRDVLHMSVAPQRAGGLDIDLACVAHGGLPPLDVPTERNIVSKAVRALARRIGRNEAEVVTVRLEKHIPSEAGLGGGSSDAAAALAGAAYMWGLASDDPRIEEVARELGADVAFFLHGGCACFDGVGDAFMHELEPMGAYAVVVKPEAGVSTAEAYRAFDVRPERIAGADRERALAARRACDVPLRNNLASASESLVPLLAEVRAWMEAQDGVDCALMSGSGSAVFAPCRSFQDASLVAAEAHARGWWARATMFGPVRAGIVPSGAGRSATAR</sequence>
<dbReference type="SUPFAM" id="SSF54211">
    <property type="entry name" value="Ribosomal protein S5 domain 2-like"/>
    <property type="match status" value="1"/>
</dbReference>
<accession>A0A2K2UB19</accession>
<comment type="catalytic activity">
    <reaction evidence="9">
        <text>4-CDP-2-C-methyl-D-erythritol + ATP = 4-CDP-2-C-methyl-D-erythritol 2-phosphate + ADP + H(+)</text>
        <dbReference type="Rhea" id="RHEA:18437"/>
        <dbReference type="ChEBI" id="CHEBI:15378"/>
        <dbReference type="ChEBI" id="CHEBI:30616"/>
        <dbReference type="ChEBI" id="CHEBI:57823"/>
        <dbReference type="ChEBI" id="CHEBI:57919"/>
        <dbReference type="ChEBI" id="CHEBI:456216"/>
        <dbReference type="EC" id="2.7.1.148"/>
    </reaction>
</comment>
<dbReference type="NCBIfam" id="TIGR00154">
    <property type="entry name" value="ispE"/>
    <property type="match status" value="1"/>
</dbReference>
<evidence type="ECO:0000256" key="2">
    <source>
        <dbReference type="ARBA" id="ARBA00012052"/>
    </source>
</evidence>
<dbReference type="HAMAP" id="MF_00061">
    <property type="entry name" value="IspE"/>
    <property type="match status" value="1"/>
</dbReference>
<evidence type="ECO:0000313" key="12">
    <source>
        <dbReference type="EMBL" id="PNV67517.1"/>
    </source>
</evidence>
<dbReference type="SUPFAM" id="SSF55060">
    <property type="entry name" value="GHMP Kinase, C-terminal domain"/>
    <property type="match status" value="1"/>
</dbReference>
<dbReference type="EC" id="2.7.1.148" evidence="2 9"/>
<feature type="active site" evidence="9">
    <location>
        <position position="183"/>
    </location>
</feature>
<dbReference type="InterPro" id="IPR006204">
    <property type="entry name" value="GHMP_kinase_N_dom"/>
</dbReference>
<dbReference type="GO" id="GO:0019288">
    <property type="term" value="P:isopentenyl diphosphate biosynthetic process, methylerythritol 4-phosphate pathway"/>
    <property type="evidence" value="ECO:0007669"/>
    <property type="project" value="UniProtKB-UniRule"/>
</dbReference>
<comment type="pathway">
    <text evidence="9">Isoprenoid biosynthesis; isopentenyl diphosphate biosynthesis via DXP pathway; isopentenyl diphosphate from 1-deoxy-D-xylulose 5-phosphate: step 3/6.</text>
</comment>
<dbReference type="InterPro" id="IPR020568">
    <property type="entry name" value="Ribosomal_Su5_D2-typ_SF"/>
</dbReference>
<dbReference type="PANTHER" id="PTHR43527:SF2">
    <property type="entry name" value="4-DIPHOSPHOCYTIDYL-2-C-METHYL-D-ERYTHRITOL KINASE, CHLOROPLASTIC"/>
    <property type="match status" value="1"/>
</dbReference>
<dbReference type="InterPro" id="IPR014721">
    <property type="entry name" value="Ribsml_uS5_D2-typ_fold_subgr"/>
</dbReference>
<evidence type="ECO:0000259" key="11">
    <source>
        <dbReference type="Pfam" id="PF08544"/>
    </source>
</evidence>
<dbReference type="Pfam" id="PF00288">
    <property type="entry name" value="GHMP_kinases_N"/>
    <property type="match status" value="1"/>
</dbReference>
<dbReference type="AlphaFoldDB" id="A0A2K2UB19"/>
<keyword evidence="7 9" id="KW-0067">ATP-binding</keyword>
<feature type="domain" description="GHMP kinase N-terminal" evidence="10">
    <location>
        <begin position="111"/>
        <end position="191"/>
    </location>
</feature>
<comment type="caution">
    <text evidence="12">The sequence shown here is derived from an EMBL/GenBank/DDBJ whole genome shotgun (WGS) entry which is preliminary data.</text>
</comment>
<evidence type="ECO:0000256" key="3">
    <source>
        <dbReference type="ARBA" id="ARBA00017473"/>
    </source>
</evidence>
<evidence type="ECO:0000256" key="7">
    <source>
        <dbReference type="ARBA" id="ARBA00022840"/>
    </source>
</evidence>
<dbReference type="Gene3D" id="3.30.230.10">
    <property type="match status" value="1"/>
</dbReference>
<dbReference type="EMBL" id="PPEK01000008">
    <property type="protein sequence ID" value="PNV67517.1"/>
    <property type="molecule type" value="Genomic_DNA"/>
</dbReference>
<evidence type="ECO:0000256" key="1">
    <source>
        <dbReference type="ARBA" id="ARBA00009684"/>
    </source>
</evidence>
<dbReference type="Proteomes" id="UP000236197">
    <property type="component" value="Unassembled WGS sequence"/>
</dbReference>
<dbReference type="InterPro" id="IPR004424">
    <property type="entry name" value="IspE"/>
</dbReference>
<feature type="active site" evidence="9">
    <location>
        <position position="46"/>
    </location>
</feature>
<dbReference type="Pfam" id="PF08544">
    <property type="entry name" value="GHMP_kinases_C"/>
    <property type="match status" value="1"/>
</dbReference>
<evidence type="ECO:0000256" key="8">
    <source>
        <dbReference type="ARBA" id="ARBA00032554"/>
    </source>
</evidence>
<reference evidence="13" key="1">
    <citation type="submission" date="2018-01" db="EMBL/GenBank/DDBJ databases">
        <title>Rubneribacter badeniensis gen. nov., sp. nov., and Colonibacter rubneri, gen. nov., sp. nov., WGS of new members of the Eggerthellaceae.</title>
        <authorList>
            <person name="Danylec N."/>
            <person name="Stoll D.A."/>
            <person name="Doetsch A."/>
            <person name="Kulling S.E."/>
            <person name="Huch M."/>
        </authorList>
    </citation>
    <scope>NUCLEOTIDE SEQUENCE [LARGE SCALE GENOMIC DNA]</scope>
    <source>
        <strain evidence="13">ResAG-96</strain>
    </source>
</reference>
<dbReference type="GO" id="GO:0050515">
    <property type="term" value="F:4-(cytidine 5'-diphospho)-2-C-methyl-D-erythritol kinase activity"/>
    <property type="evidence" value="ECO:0007669"/>
    <property type="project" value="UniProtKB-UniRule"/>
</dbReference>
<organism evidence="12 13">
    <name type="scientific">Enteroscipio rubneri</name>
    <dbReference type="NCBI Taxonomy" id="2070686"/>
    <lineage>
        <taxon>Bacteria</taxon>
        <taxon>Bacillati</taxon>
        <taxon>Actinomycetota</taxon>
        <taxon>Coriobacteriia</taxon>
        <taxon>Eggerthellales</taxon>
        <taxon>Eggerthellaceae</taxon>
        <taxon>Enteroscipio</taxon>
    </lineage>
</organism>